<reference evidence="2 3" key="1">
    <citation type="submission" date="2018-03" db="EMBL/GenBank/DDBJ databases">
        <authorList>
            <person name="Keele B.F."/>
        </authorList>
    </citation>
    <scope>NUCLEOTIDE SEQUENCE [LARGE SCALE GENOMIC DNA]</scope>
    <source>
        <strain evidence="2 3">CECT 8811</strain>
    </source>
</reference>
<dbReference type="RefSeq" id="WP_108856369.1">
    <property type="nucleotide sequence ID" value="NZ_OMOI01000001.1"/>
</dbReference>
<keyword evidence="1" id="KW-0732">Signal</keyword>
<dbReference type="AlphaFoldDB" id="A0A2R8AK18"/>
<evidence type="ECO:0000313" key="2">
    <source>
        <dbReference type="EMBL" id="SPF76356.1"/>
    </source>
</evidence>
<name>A0A2R8AK18_9RHOB</name>
<feature type="signal peptide" evidence="1">
    <location>
        <begin position="1"/>
        <end position="25"/>
    </location>
</feature>
<gene>
    <name evidence="2" type="ORF">ALP8811_01360</name>
</gene>
<proteinExistence type="predicted"/>
<organism evidence="2 3">
    <name type="scientific">Aliiroseovarius pelagivivens</name>
    <dbReference type="NCBI Taxonomy" id="1639690"/>
    <lineage>
        <taxon>Bacteria</taxon>
        <taxon>Pseudomonadati</taxon>
        <taxon>Pseudomonadota</taxon>
        <taxon>Alphaproteobacteria</taxon>
        <taxon>Rhodobacterales</taxon>
        <taxon>Paracoccaceae</taxon>
        <taxon>Aliiroseovarius</taxon>
    </lineage>
</organism>
<protein>
    <submittedName>
        <fullName evidence="2">Uncharacterized protein</fullName>
    </submittedName>
</protein>
<evidence type="ECO:0000313" key="3">
    <source>
        <dbReference type="Proteomes" id="UP000244911"/>
    </source>
</evidence>
<keyword evidence="3" id="KW-1185">Reference proteome</keyword>
<dbReference type="OrthoDB" id="7929427at2"/>
<evidence type="ECO:0000256" key="1">
    <source>
        <dbReference type="SAM" id="SignalP"/>
    </source>
</evidence>
<dbReference type="EMBL" id="OMOI01000001">
    <property type="protein sequence ID" value="SPF76356.1"/>
    <property type="molecule type" value="Genomic_DNA"/>
</dbReference>
<accession>A0A2R8AK18</accession>
<sequence>MAVSGFNKTAIASAVFALTMGPVQAQTAQSSAPMSAIGWLSDSVALPPPSIDSVVLPPDPNEPDTATGASVAQVTMSLLETPVLDAVGLLSSATTGFSRDLWGQSRPDDLARRITGMPLYLYPAMQDLLNTLLLAELNPPKGARTGDDRLFMARVDRLLSIGALDQAEALLNRAGSTNPRVFRRGFDTALLLGSEDRFCEILKSSPDLSPTFPARVFCLARSGEWEAAVLTLETGRALGYISDFEDALLARFLDPELFEGEPPLRWPPDLTPLTFRMFEAIGEHIPTGNLPLAFAQADLRSNIGWKARAEAAERLARVGAATPNQLLGLYTERRPAASGGIWDRMLTVRRFEQSLNSGNEAALTASLNSLWPQIEDAALEVPFARLFGERLISNIPQDPAARTVALSLGLLSASNEAFAASWPTRGRNPKEALLTAIALGNTETASAYNATSRAVVEGLNAREIPVRLKSLMDSDRMGEAILRAISLYESGTHGNLDEVADALAFFRQIGLERVARQAALEVLILERRG</sequence>
<dbReference type="Proteomes" id="UP000244911">
    <property type="component" value="Unassembled WGS sequence"/>
</dbReference>
<feature type="chain" id="PRO_5015344037" evidence="1">
    <location>
        <begin position="26"/>
        <end position="529"/>
    </location>
</feature>